<keyword evidence="2" id="KW-0732">Signal</keyword>
<dbReference type="InterPro" id="IPR018535">
    <property type="entry name" value="DUF1996"/>
</dbReference>
<feature type="compositionally biased region" description="Basic residues" evidence="1">
    <location>
        <begin position="507"/>
        <end position="528"/>
    </location>
</feature>
<evidence type="ECO:0000313" key="4">
    <source>
        <dbReference type="EMBL" id="KAL1304225.1"/>
    </source>
</evidence>
<evidence type="ECO:0000259" key="3">
    <source>
        <dbReference type="Pfam" id="PF09362"/>
    </source>
</evidence>
<evidence type="ECO:0000256" key="1">
    <source>
        <dbReference type="SAM" id="MobiDB-lite"/>
    </source>
</evidence>
<feature type="chain" id="PRO_5045798463" description="DUF1996 domain-containing protein" evidence="2">
    <location>
        <begin position="24"/>
        <end position="528"/>
    </location>
</feature>
<feature type="region of interest" description="Disordered" evidence="1">
    <location>
        <begin position="502"/>
        <end position="528"/>
    </location>
</feature>
<dbReference type="GeneID" id="95974348"/>
<name>A0ABR3PES5_9PEZI</name>
<evidence type="ECO:0000313" key="5">
    <source>
        <dbReference type="Proteomes" id="UP001562354"/>
    </source>
</evidence>
<organism evidence="4 5">
    <name type="scientific">Neodothiora populina</name>
    <dbReference type="NCBI Taxonomy" id="2781224"/>
    <lineage>
        <taxon>Eukaryota</taxon>
        <taxon>Fungi</taxon>
        <taxon>Dikarya</taxon>
        <taxon>Ascomycota</taxon>
        <taxon>Pezizomycotina</taxon>
        <taxon>Dothideomycetes</taxon>
        <taxon>Dothideomycetidae</taxon>
        <taxon>Dothideales</taxon>
        <taxon>Dothioraceae</taxon>
        <taxon>Neodothiora</taxon>
    </lineage>
</organism>
<feature type="signal peptide" evidence="2">
    <location>
        <begin position="1"/>
        <end position="23"/>
    </location>
</feature>
<dbReference type="Pfam" id="PF09362">
    <property type="entry name" value="DUF1996"/>
    <property type="match status" value="1"/>
</dbReference>
<proteinExistence type="predicted"/>
<accession>A0ABR3PES5</accession>
<evidence type="ECO:0000256" key="2">
    <source>
        <dbReference type="SAM" id="SignalP"/>
    </source>
</evidence>
<comment type="caution">
    <text evidence="4">The sequence shown here is derived from an EMBL/GenBank/DDBJ whole genome shotgun (WGS) entry which is preliminary data.</text>
</comment>
<feature type="domain" description="DUF1996" evidence="3">
    <location>
        <begin position="39"/>
        <end position="290"/>
    </location>
</feature>
<dbReference type="Proteomes" id="UP001562354">
    <property type="component" value="Unassembled WGS sequence"/>
</dbReference>
<dbReference type="PANTHER" id="PTHR43662:SF7">
    <property type="entry name" value="DUF1996 DOMAIN-CONTAINING PROTEIN"/>
    <property type="match status" value="1"/>
</dbReference>
<gene>
    <name evidence="4" type="ORF">AAFC00_000645</name>
</gene>
<protein>
    <recommendedName>
        <fullName evidence="3">DUF1996 domain-containing protein</fullName>
    </recommendedName>
</protein>
<dbReference type="RefSeq" id="XP_069200500.1">
    <property type="nucleotide sequence ID" value="XM_069346463.1"/>
</dbReference>
<dbReference type="EMBL" id="JBFMKM010000009">
    <property type="protein sequence ID" value="KAL1304225.1"/>
    <property type="molecule type" value="Genomic_DNA"/>
</dbReference>
<sequence>MVSSKTTALSVAVTLLSASGVDAFWRMPCRSRTGLGRLDPIMDPGEVSDHTHAIHGGSNFGMSSTSSDLMASNCTSCEVTQDKSAYWTPSLHFIYPNGSSVIVPQVGGMLAYYLLYSDTSDPDGKITAFPEGFQMISGDKRLRDFKWPVPDPPKSDWSGDQASQKALQQKALGFNCMNYAAAAEPSLYRHFLPDKSYLDANCLDGVRFELMFPSCWNGKDLDSDDHRSHVAFPSQVMTGECPEGFKTKLPSLFYETIWNTHAFAGVDGQFSLSHGDPTGYGYHGDFITGWESVDFLQNAVDTCTNASGEIEDCPLFNIQDDSTAAQCTFEMPEVLADEDCEGPLDDGLPVSVPIQAGPGYATIYPVVLPGGKTLGLGSGGSSSTGGAAPSSSSAAVSLSASAVISAVVPTLTYSAATASITDKYGGGILVANTVSSYPPSSASVSSGSQVTVAASVADADGSSDDIVATSTMTQDGQVIEMYIEEVDVTVIAEVTATATATETANAKARRHLDHHQQHRRLRHNGAHH</sequence>
<reference evidence="4 5" key="1">
    <citation type="submission" date="2024-07" db="EMBL/GenBank/DDBJ databases">
        <title>Draft sequence of the Neodothiora populina.</title>
        <authorList>
            <person name="Drown D.D."/>
            <person name="Schuette U.S."/>
            <person name="Buechlein A.B."/>
            <person name="Rusch D.R."/>
            <person name="Winton L.W."/>
            <person name="Adams G.A."/>
        </authorList>
    </citation>
    <scope>NUCLEOTIDE SEQUENCE [LARGE SCALE GENOMIC DNA]</scope>
    <source>
        <strain evidence="4 5">CPC 39397</strain>
    </source>
</reference>
<dbReference type="PANTHER" id="PTHR43662">
    <property type="match status" value="1"/>
</dbReference>
<keyword evidence="5" id="KW-1185">Reference proteome</keyword>